<evidence type="ECO:0000313" key="2">
    <source>
        <dbReference type="EMBL" id="EAX94757.1"/>
    </source>
</evidence>
<dbReference type="Pfam" id="PF13306">
    <property type="entry name" value="LRR_5"/>
    <property type="match status" value="1"/>
</dbReference>
<dbReference type="InParanoid" id="A2FK10"/>
<proteinExistence type="predicted"/>
<evidence type="ECO:0000256" key="1">
    <source>
        <dbReference type="SAM" id="Phobius"/>
    </source>
</evidence>
<dbReference type="Gene3D" id="3.80.10.10">
    <property type="entry name" value="Ribonuclease Inhibitor"/>
    <property type="match status" value="1"/>
</dbReference>
<evidence type="ECO:0000313" key="3">
    <source>
        <dbReference type="Proteomes" id="UP000001542"/>
    </source>
</evidence>
<dbReference type="AlphaFoldDB" id="A2FK10"/>
<organism evidence="2 3">
    <name type="scientific">Trichomonas vaginalis (strain ATCC PRA-98 / G3)</name>
    <dbReference type="NCBI Taxonomy" id="412133"/>
    <lineage>
        <taxon>Eukaryota</taxon>
        <taxon>Metamonada</taxon>
        <taxon>Parabasalia</taxon>
        <taxon>Trichomonadida</taxon>
        <taxon>Trichomonadidae</taxon>
        <taxon>Trichomonas</taxon>
    </lineage>
</organism>
<dbReference type="InterPro" id="IPR026906">
    <property type="entry name" value="LRR_5"/>
</dbReference>
<reference evidence="2" key="1">
    <citation type="submission" date="2006-10" db="EMBL/GenBank/DDBJ databases">
        <authorList>
            <person name="Amadeo P."/>
            <person name="Zhao Q."/>
            <person name="Wortman J."/>
            <person name="Fraser-Liggett C."/>
            <person name="Carlton J."/>
        </authorList>
    </citation>
    <scope>NUCLEOTIDE SEQUENCE</scope>
    <source>
        <strain evidence="2">G3</strain>
    </source>
</reference>
<feature type="transmembrane region" description="Helical" evidence="1">
    <location>
        <begin position="176"/>
        <end position="197"/>
    </location>
</feature>
<protein>
    <submittedName>
        <fullName evidence="2">Uncharacterized protein</fullName>
    </submittedName>
</protein>
<gene>
    <name evidence="2" type="ORF">TVAG_346200</name>
</gene>
<dbReference type="Proteomes" id="UP000001542">
    <property type="component" value="Unassembled WGS sequence"/>
</dbReference>
<dbReference type="EMBL" id="DS113839">
    <property type="protein sequence ID" value="EAX94757.1"/>
    <property type="molecule type" value="Genomic_DNA"/>
</dbReference>
<dbReference type="RefSeq" id="XP_001307687.1">
    <property type="nucleotide sequence ID" value="XM_001307686.1"/>
</dbReference>
<keyword evidence="3" id="KW-1185">Reference proteome</keyword>
<accession>A2FK10</accession>
<dbReference type="VEuPathDB" id="TrichDB:TVAG_346200"/>
<keyword evidence="1" id="KW-0812">Transmembrane</keyword>
<dbReference type="VEuPathDB" id="TrichDB:TVAGG3_1018830"/>
<keyword evidence="1" id="KW-1133">Transmembrane helix</keyword>
<name>A2FK10_TRIV3</name>
<dbReference type="KEGG" id="tva:4752498"/>
<reference evidence="2" key="2">
    <citation type="journal article" date="2007" name="Science">
        <title>Draft genome sequence of the sexually transmitted pathogen Trichomonas vaginalis.</title>
        <authorList>
            <person name="Carlton J.M."/>
            <person name="Hirt R.P."/>
            <person name="Silva J.C."/>
            <person name="Delcher A.L."/>
            <person name="Schatz M."/>
            <person name="Zhao Q."/>
            <person name="Wortman J.R."/>
            <person name="Bidwell S.L."/>
            <person name="Alsmark U.C.M."/>
            <person name="Besteiro S."/>
            <person name="Sicheritz-Ponten T."/>
            <person name="Noel C.J."/>
            <person name="Dacks J.B."/>
            <person name="Foster P.G."/>
            <person name="Simillion C."/>
            <person name="Van de Peer Y."/>
            <person name="Miranda-Saavedra D."/>
            <person name="Barton G.J."/>
            <person name="Westrop G.D."/>
            <person name="Mueller S."/>
            <person name="Dessi D."/>
            <person name="Fiori P.L."/>
            <person name="Ren Q."/>
            <person name="Paulsen I."/>
            <person name="Zhang H."/>
            <person name="Bastida-Corcuera F.D."/>
            <person name="Simoes-Barbosa A."/>
            <person name="Brown M.T."/>
            <person name="Hayes R.D."/>
            <person name="Mukherjee M."/>
            <person name="Okumura C.Y."/>
            <person name="Schneider R."/>
            <person name="Smith A.J."/>
            <person name="Vanacova S."/>
            <person name="Villalvazo M."/>
            <person name="Haas B.J."/>
            <person name="Pertea M."/>
            <person name="Feldblyum T.V."/>
            <person name="Utterback T.R."/>
            <person name="Shu C.L."/>
            <person name="Osoegawa K."/>
            <person name="de Jong P.J."/>
            <person name="Hrdy I."/>
            <person name="Horvathova L."/>
            <person name="Zubacova Z."/>
            <person name="Dolezal P."/>
            <person name="Malik S.B."/>
            <person name="Logsdon J.M. Jr."/>
            <person name="Henze K."/>
            <person name="Gupta A."/>
            <person name="Wang C.C."/>
            <person name="Dunne R.L."/>
            <person name="Upcroft J.A."/>
            <person name="Upcroft P."/>
            <person name="White O."/>
            <person name="Salzberg S.L."/>
            <person name="Tang P."/>
            <person name="Chiu C.-H."/>
            <person name="Lee Y.-S."/>
            <person name="Embley T.M."/>
            <person name="Coombs G.H."/>
            <person name="Mottram J.C."/>
            <person name="Tachezy J."/>
            <person name="Fraser-Liggett C.M."/>
            <person name="Johnson P.J."/>
        </authorList>
    </citation>
    <scope>NUCLEOTIDE SEQUENCE [LARGE SCALE GENOMIC DNA]</scope>
    <source>
        <strain evidence="2">G3</strain>
    </source>
</reference>
<sequence length="200" mass="22869">MDTYYMLGTGVTGDMHNADPDDTCENLIIKNEIGNIPVTCVGINAFTGHSCLKTVYIPNTIVYLGFDCFAYISTLKTVIFEERYNTSLEFDQGVFYQDTMNIIRFPSKISSSKYHVLSKSKIEKVIYCGMDKIDADWFEDISPPTVFVHYLYPYNKFANDPHLVRTQECGLYTKCLVHSIMYVPFPFFCILSSLLTINIC</sequence>
<dbReference type="SMR" id="A2FK10"/>
<keyword evidence="1" id="KW-0472">Membrane</keyword>
<dbReference type="InterPro" id="IPR032675">
    <property type="entry name" value="LRR_dom_sf"/>
</dbReference>